<comment type="caution">
    <text evidence="12">The sequence shown here is derived from an EMBL/GenBank/DDBJ whole genome shotgun (WGS) entry which is preliminary data.</text>
</comment>
<dbReference type="Pfam" id="PF00109">
    <property type="entry name" value="ketoacyl-synt"/>
    <property type="match status" value="1"/>
</dbReference>
<dbReference type="Pfam" id="PF23114">
    <property type="entry name" value="NAD-bd_HRPKS_sdrA"/>
    <property type="match status" value="1"/>
</dbReference>
<dbReference type="Gene3D" id="3.40.366.10">
    <property type="entry name" value="Malonyl-Coenzyme A Acyl Carrier Protein, domain 2"/>
    <property type="match status" value="1"/>
</dbReference>
<keyword evidence="13" id="KW-1185">Reference proteome</keyword>
<dbReference type="Gene3D" id="3.30.70.3290">
    <property type="match status" value="1"/>
</dbReference>
<dbReference type="InterPro" id="IPR049551">
    <property type="entry name" value="PKS_DH_C"/>
</dbReference>
<feature type="domain" description="Carrier" evidence="9">
    <location>
        <begin position="2452"/>
        <end position="2530"/>
    </location>
</feature>
<dbReference type="SMART" id="SM00827">
    <property type="entry name" value="PKS_AT"/>
    <property type="match status" value="1"/>
</dbReference>
<dbReference type="InterPro" id="IPR016036">
    <property type="entry name" value="Malonyl_transacylase_ACP-bd"/>
</dbReference>
<feature type="region of interest" description="N-terminal hotdog fold" evidence="8">
    <location>
        <begin position="970"/>
        <end position="1101"/>
    </location>
</feature>
<dbReference type="SMART" id="SM00823">
    <property type="entry name" value="PKS_PP"/>
    <property type="match status" value="1"/>
</dbReference>
<dbReference type="GO" id="GO:0006633">
    <property type="term" value="P:fatty acid biosynthetic process"/>
    <property type="evidence" value="ECO:0007669"/>
    <property type="project" value="InterPro"/>
</dbReference>
<dbReference type="GO" id="GO:0016491">
    <property type="term" value="F:oxidoreductase activity"/>
    <property type="evidence" value="ECO:0007669"/>
    <property type="project" value="UniProtKB-KW"/>
</dbReference>
<dbReference type="InterPro" id="IPR029063">
    <property type="entry name" value="SAM-dependent_MTases_sf"/>
</dbReference>
<dbReference type="InterPro" id="IPR056501">
    <property type="entry name" value="NAD-bd_HRPKS_sdrA"/>
</dbReference>
<dbReference type="SUPFAM" id="SSF55048">
    <property type="entry name" value="Probable ACP-binding domain of malonyl-CoA ACP transacylase"/>
    <property type="match status" value="1"/>
</dbReference>
<dbReference type="PROSITE" id="PS52004">
    <property type="entry name" value="KS3_2"/>
    <property type="match status" value="1"/>
</dbReference>
<dbReference type="InterPro" id="IPR013217">
    <property type="entry name" value="Methyltransf_12"/>
</dbReference>
<dbReference type="SMART" id="SM00825">
    <property type="entry name" value="PKS_KS"/>
    <property type="match status" value="1"/>
</dbReference>
<evidence type="ECO:0000256" key="8">
    <source>
        <dbReference type="PROSITE-ProRule" id="PRU01363"/>
    </source>
</evidence>
<dbReference type="InterPro" id="IPR006162">
    <property type="entry name" value="Ppantetheine_attach_site"/>
</dbReference>
<dbReference type="SUPFAM" id="SSF52151">
    <property type="entry name" value="FabD/lysophospholipase-like"/>
    <property type="match status" value="1"/>
</dbReference>
<dbReference type="Pfam" id="PF00698">
    <property type="entry name" value="Acyl_transf_1"/>
    <property type="match status" value="1"/>
</dbReference>
<dbReference type="InterPro" id="IPR001227">
    <property type="entry name" value="Ac_transferase_dom_sf"/>
</dbReference>
<evidence type="ECO:0000256" key="6">
    <source>
        <dbReference type="ARBA" id="ARBA00023268"/>
    </source>
</evidence>
<evidence type="ECO:0000259" key="11">
    <source>
        <dbReference type="PROSITE" id="PS52019"/>
    </source>
</evidence>
<keyword evidence="5" id="KW-0560">Oxidoreductase</keyword>
<dbReference type="Proteomes" id="UP000736672">
    <property type="component" value="Unassembled WGS sequence"/>
</dbReference>
<evidence type="ECO:0000259" key="10">
    <source>
        <dbReference type="PROSITE" id="PS52004"/>
    </source>
</evidence>
<dbReference type="InterPro" id="IPR050091">
    <property type="entry name" value="PKS_NRPS_Biosynth_Enz"/>
</dbReference>
<evidence type="ECO:0000256" key="5">
    <source>
        <dbReference type="ARBA" id="ARBA00023002"/>
    </source>
</evidence>
<feature type="domain" description="PKS/mFAS DH" evidence="11">
    <location>
        <begin position="970"/>
        <end position="1251"/>
    </location>
</feature>
<dbReference type="Gene3D" id="3.40.50.150">
    <property type="entry name" value="Vaccinia Virus protein VP39"/>
    <property type="match status" value="1"/>
</dbReference>
<dbReference type="InterPro" id="IPR013154">
    <property type="entry name" value="ADH-like_N"/>
</dbReference>
<dbReference type="InterPro" id="IPR032821">
    <property type="entry name" value="PKS_assoc"/>
</dbReference>
<dbReference type="SUPFAM" id="SSF53901">
    <property type="entry name" value="Thiolase-like"/>
    <property type="match status" value="1"/>
</dbReference>
<dbReference type="PROSITE" id="PS00606">
    <property type="entry name" value="KS3_1"/>
    <property type="match status" value="1"/>
</dbReference>
<dbReference type="PANTHER" id="PTHR43775:SF28">
    <property type="entry name" value="SYNTHASE, PUTATIVE-RELATED"/>
    <property type="match status" value="1"/>
</dbReference>
<dbReference type="InterPro" id="IPR016035">
    <property type="entry name" value="Acyl_Trfase/lysoPLipase"/>
</dbReference>
<dbReference type="GO" id="GO:0004315">
    <property type="term" value="F:3-oxoacyl-[acyl-carrier-protein] synthase activity"/>
    <property type="evidence" value="ECO:0007669"/>
    <property type="project" value="InterPro"/>
</dbReference>
<dbReference type="InterPro" id="IPR057326">
    <property type="entry name" value="KR_dom"/>
</dbReference>
<dbReference type="GO" id="GO:0030639">
    <property type="term" value="P:polyketide biosynthetic process"/>
    <property type="evidence" value="ECO:0007669"/>
    <property type="project" value="UniProtKB-ARBA"/>
</dbReference>
<dbReference type="CDD" id="cd05195">
    <property type="entry name" value="enoyl_red"/>
    <property type="match status" value="1"/>
</dbReference>
<dbReference type="InterPro" id="IPR036736">
    <property type="entry name" value="ACP-like_sf"/>
</dbReference>
<dbReference type="GO" id="GO:1901336">
    <property type="term" value="P:lactone biosynthetic process"/>
    <property type="evidence" value="ECO:0007669"/>
    <property type="project" value="UniProtKB-ARBA"/>
</dbReference>
<dbReference type="PROSITE" id="PS52019">
    <property type="entry name" value="PKS_MFAS_DH"/>
    <property type="match status" value="1"/>
</dbReference>
<keyword evidence="4" id="KW-0521">NADP</keyword>
<dbReference type="InterPro" id="IPR036291">
    <property type="entry name" value="NAD(P)-bd_dom_sf"/>
</dbReference>
<dbReference type="Pfam" id="PF21089">
    <property type="entry name" value="PKS_DH_N"/>
    <property type="match status" value="1"/>
</dbReference>
<dbReference type="InterPro" id="IPR020806">
    <property type="entry name" value="PKS_PP-bd"/>
</dbReference>
<dbReference type="Pfam" id="PF16197">
    <property type="entry name" value="KAsynt_C_assoc"/>
    <property type="match status" value="1"/>
</dbReference>
<keyword evidence="2" id="KW-0597">Phosphoprotein</keyword>
<evidence type="ECO:0000256" key="3">
    <source>
        <dbReference type="ARBA" id="ARBA00022679"/>
    </source>
</evidence>
<evidence type="ECO:0000256" key="1">
    <source>
        <dbReference type="ARBA" id="ARBA00022450"/>
    </source>
</evidence>
<reference evidence="12" key="1">
    <citation type="journal article" date="2021" name="Nat. Commun.">
        <title>Genetic determinants of endophytism in the Arabidopsis root mycobiome.</title>
        <authorList>
            <person name="Mesny F."/>
            <person name="Miyauchi S."/>
            <person name="Thiergart T."/>
            <person name="Pickel B."/>
            <person name="Atanasova L."/>
            <person name="Karlsson M."/>
            <person name="Huettel B."/>
            <person name="Barry K.W."/>
            <person name="Haridas S."/>
            <person name="Chen C."/>
            <person name="Bauer D."/>
            <person name="Andreopoulos W."/>
            <person name="Pangilinan J."/>
            <person name="LaButti K."/>
            <person name="Riley R."/>
            <person name="Lipzen A."/>
            <person name="Clum A."/>
            <person name="Drula E."/>
            <person name="Henrissat B."/>
            <person name="Kohler A."/>
            <person name="Grigoriev I.V."/>
            <person name="Martin F.M."/>
            <person name="Hacquard S."/>
        </authorList>
    </citation>
    <scope>NUCLEOTIDE SEQUENCE</scope>
    <source>
        <strain evidence="12">FSSC 5 MPI-SDFR-AT-0091</strain>
    </source>
</reference>
<dbReference type="Gene3D" id="3.10.129.110">
    <property type="entry name" value="Polyketide synthase dehydratase"/>
    <property type="match status" value="1"/>
</dbReference>
<dbReference type="InterPro" id="IPR011032">
    <property type="entry name" value="GroES-like_sf"/>
</dbReference>
<dbReference type="Gene3D" id="1.10.1200.10">
    <property type="entry name" value="ACP-like"/>
    <property type="match status" value="1"/>
</dbReference>
<dbReference type="EMBL" id="JAGTJS010000028">
    <property type="protein sequence ID" value="KAH7232729.1"/>
    <property type="molecule type" value="Genomic_DNA"/>
</dbReference>
<dbReference type="SUPFAM" id="SSF53335">
    <property type="entry name" value="S-adenosyl-L-methionine-dependent methyltransferases"/>
    <property type="match status" value="1"/>
</dbReference>
<protein>
    <recommendedName>
        <fullName evidence="14">Polyketide synthase</fullName>
    </recommendedName>
</protein>
<dbReference type="Gene3D" id="3.90.180.10">
    <property type="entry name" value="Medium-chain alcohol dehydrogenases, catalytic domain"/>
    <property type="match status" value="1"/>
</dbReference>
<feature type="active site" description="Proton acceptor; for dehydratase activity" evidence="8">
    <location>
        <position position="1002"/>
    </location>
</feature>
<sequence>MTFGPILSNLDLSSTIFHFSRLVIMSNDSVDVSASGKVQRPGTADSGVSMSNGHFLNEHQQNGHTHQPVSSDIAICGIGLRLPGGIRNCDDYWDLLYHGVDARIPVPTSRYNLEGFDDSLGGKDSVKVKHGYFLDEDLSCLDTSFFTFTKAELEKADPQQRLLLEVTRECLEDAGEVNYRGQQLGCYIGTFGDDWLMMSTKAPQQGGVHAVTGHGDLMMANRVSFEYDFRGPSMVIKTGCSASTIALHEACRAIQRGDASGAVVGGASMITTPALTATMSAGELLAPDGSCKTFDASADGYARAEAITAIYIKPLADALRDGNPVRAVIKGTSTNCDGKSVSLVTPNGVAQEALMRKAYRDAGLDPRETAFVECHGTGTPTGDPIETTAVGKVFGENGIYITSVKPNLGHSEGSAGLSSVIKCVLALEHNIIPPNIKFINPNPKIPFAEYNLTVPVKPTPFPSDRKQRVSIDSFGIGGSNAHVILEGYAPYSNGTVQPNGTARENGHKVLQDPGPSMGQPPKQELLLLSANTEVSLQQQIKNHQEWFLQHPESISDLTYTRAMHREHLPHRAYAILDGASVTETSGPMKALSDPLPLVMVFSGQGAQWPEMAKELIESDHAFRTDLLNMNAILKRLSVPPTWNLIDELLKSPETSQVHKAELSQPLCTAVQVALFNKFAALGLTPTVVVGHSSGEIAAAYAAGFISMEEAITIAYYRGYVTTKQNLIGGMAAIGMGAVEVSEHLCDGVVLACENSPNSSTISGDADKVDQVVEAIKQKMPDMFARKLKVNMAYHSHHMVPLSTEYHDLLKSDLPGLSQDLPPAKAEMFSSVTTKLMDDSIRDPSYWVKNLTSPVRFSPAVLNLLAVKGESIFIEIGPHSTLAGPLRQTCSQVSQPCHYVTTQSRGKDSVAAFLSAIGKLYQGGLEMDLTPMFSIGKAISGLPTYPWDHKESYWFESRISKAWRSRQYPDHCLLGSRILECTDAEPQWRNILHVEDEPWLVDHKLHDDIVFPFAGYVAIAGEAVRQLTHSPRGAGYRLRHVVAQTALLLSESAPTELMTSLQRRKLNDTEFSEWFEFSVSSYSGSTWVRHCTGQVSLLDNARTRDWVPEVLPRKVDVSRIYSRLASVGFIYGPSFRGLSNVTSAVSEELAFAQIINRDQQRHSPFTLHPATIDAGLQLLLVAQAKGLGRNLAQLCVPTAIEELEIGPGADVMEAKAWNMYGVEPCVEFTSGGDLAFRASGIQFHALADDETPETLDVHAAARLKWLPHFDFVDVSTLFTPPASSAPDARLYEELGLLLILETAEKVRYLKPCQPHFARFRDWVNQQIGFAAAGSYKLVENPEQHVALSRAERLANIEELTTLLLELPQRAIIIGMRRLFDNIDKIFTGEADTLDILLQDNILAEIYDVMTFDYSKFLRLLVHTRPNLRVLELGAGTGGTTETILRNIVDVHGVPAYSTYTFTDISAGFFPAAKERFVHASNLEFKVLDVSHDPLQQGFQEASYDLVIAANVLHATPRLQETLSNIRPLLKSDGMLVMTELCSVTRSLNYIFGNFSGWWLGEKDNRFDQPYVPVSRWDQELRAAGFSGADAVTFDAEEPHRRSAVIVAKKQPARVSSPSGITLLCGSPEGEVAGKLATTLEERGWAIAKRRIGDDIPQGQDIISCLDLEANFFQDIPEEAFATFQQFARTVGSSRILWLSDPIQVECSNPRSAQTLGVARTLRSELGLNFYTLEVDSRENQFPTLVSQLFEKIVQDEDNENLEPDREFVINHGVICVGRYQPFPLLDEASPRSDQGQGEVMKKVDIEKPGMLETMDWRILPIPDMIPEDHVEIDVRAAGLNFRDVVYAMGLISSQSSNLSLGMEVSGTVRRLGSAVTGLNIGDRVMSFTYMGGFSTHVIVADHFVHKLPDSISFEEAATIQGCFATVVYALLDVGRLRKGMSVLIHSACGGVGLSAIQVSQMMGAEIYATVGSEKKKDYLVETYNIPRERIFNSRDASFLDGVMQQTAGKGVDLVLNSLPGELLHASWKCVAKNGSLLELGKRDLAGFGQLDMSRFLDNRSYCGIDVMYMMKEQGIVLRDVLQRTLAFFEQGKLRPLEPITSFDAADIKQAFRYLQSGNHIGKVILKLPEDLSTLEARATAESIKFNPAAAYLLVGGSGGLGRSLAIWMAEHGARHLVFLSRSVTTTNPVSAELESMGCTVTMIRGSVNNLEDVKEVIEKSPAQIKGVFHLAMVQRDSPFLDMEWTDWRDANEPKVHGTWNLHEAFLGQPLDYFWLASSTVTVVDQPGQGNYKAGCTFIESFCQYRHSLGLPASVLSICPIEDVGFVAENPAALRSIKLQGLYTLGEKEFLDSVEASLANSMAQTSQDTGNFTDVSSDSLSAWESKGHIIMGLRSELHLDNPKNPTNWRRDRRMGIYHNLAIGEASDARGESHSLKEFLQSLTDSDGAAILAKESTVDFLAVEIGRKINDFLLKPDTTIDTSLRLSEMGLDSLTAIELRRWFRQASGLQVSVLEMMGAASLRQLGETVAARLGEKVAAGLA</sequence>
<dbReference type="PROSITE" id="PS50075">
    <property type="entry name" value="CARRIER"/>
    <property type="match status" value="1"/>
</dbReference>
<dbReference type="InterPro" id="IPR016039">
    <property type="entry name" value="Thiolase-like"/>
</dbReference>
<evidence type="ECO:0000256" key="4">
    <source>
        <dbReference type="ARBA" id="ARBA00022857"/>
    </source>
</evidence>
<dbReference type="SUPFAM" id="SSF51735">
    <property type="entry name" value="NAD(P)-binding Rossmann-fold domains"/>
    <property type="match status" value="2"/>
</dbReference>
<feature type="active site" description="Proton donor; for dehydratase activity" evidence="8">
    <location>
        <position position="1172"/>
    </location>
</feature>
<dbReference type="Pfam" id="PF08659">
    <property type="entry name" value="KR"/>
    <property type="match status" value="1"/>
</dbReference>
<dbReference type="PROSITE" id="PS00012">
    <property type="entry name" value="PHOSPHOPANTETHEINE"/>
    <property type="match status" value="1"/>
</dbReference>
<gene>
    <name evidence="12" type="ORF">B0J15DRAFT_505189</name>
</gene>
<accession>A0A9P9G430</accession>
<dbReference type="InterPro" id="IPR042104">
    <property type="entry name" value="PKS_dehydratase_sf"/>
</dbReference>
<dbReference type="SMART" id="SM00829">
    <property type="entry name" value="PKS_ER"/>
    <property type="match status" value="1"/>
</dbReference>
<dbReference type="InterPro" id="IPR014030">
    <property type="entry name" value="Ketoacyl_synth_N"/>
</dbReference>
<keyword evidence="1" id="KW-0596">Phosphopantetheine</keyword>
<dbReference type="FunFam" id="3.40.50.720:FF:000209">
    <property type="entry name" value="Polyketide synthase Pks12"/>
    <property type="match status" value="1"/>
</dbReference>
<dbReference type="InterPro" id="IPR014031">
    <property type="entry name" value="Ketoacyl_synth_C"/>
</dbReference>
<dbReference type="InterPro" id="IPR020807">
    <property type="entry name" value="PKS_DH"/>
</dbReference>
<dbReference type="InterPro" id="IPR049900">
    <property type="entry name" value="PKS_mFAS_DH"/>
</dbReference>
<dbReference type="InterPro" id="IPR020843">
    <property type="entry name" value="ER"/>
</dbReference>
<proteinExistence type="predicted"/>
<feature type="region of interest" description="C-terminal hotdog fold" evidence="8">
    <location>
        <begin position="1111"/>
        <end position="1251"/>
    </location>
</feature>
<dbReference type="Pfam" id="PF00550">
    <property type="entry name" value="PP-binding"/>
    <property type="match status" value="1"/>
</dbReference>
<dbReference type="InterPro" id="IPR014043">
    <property type="entry name" value="Acyl_transferase_dom"/>
</dbReference>
<organism evidence="12 13">
    <name type="scientific">Fusarium solani</name>
    <name type="common">Filamentous fungus</name>
    <dbReference type="NCBI Taxonomy" id="169388"/>
    <lineage>
        <taxon>Eukaryota</taxon>
        <taxon>Fungi</taxon>
        <taxon>Dikarya</taxon>
        <taxon>Ascomycota</taxon>
        <taxon>Pezizomycotina</taxon>
        <taxon>Sordariomycetes</taxon>
        <taxon>Hypocreomycetidae</taxon>
        <taxon>Hypocreales</taxon>
        <taxon>Nectriaceae</taxon>
        <taxon>Fusarium</taxon>
        <taxon>Fusarium solani species complex</taxon>
    </lineage>
</organism>
<dbReference type="SUPFAM" id="SSF47336">
    <property type="entry name" value="ACP-like"/>
    <property type="match status" value="1"/>
</dbReference>
<evidence type="ECO:0000256" key="7">
    <source>
        <dbReference type="ARBA" id="ARBA00023315"/>
    </source>
</evidence>
<name>A0A9P9G430_FUSSL</name>
<dbReference type="Pfam" id="PF02801">
    <property type="entry name" value="Ketoacyl-synt_C"/>
    <property type="match status" value="1"/>
</dbReference>
<dbReference type="SUPFAM" id="SSF50129">
    <property type="entry name" value="GroES-like"/>
    <property type="match status" value="1"/>
</dbReference>
<dbReference type="InterPro" id="IPR049552">
    <property type="entry name" value="PKS_DH_N"/>
</dbReference>
<dbReference type="Pfam" id="PF13602">
    <property type="entry name" value="ADH_zinc_N_2"/>
    <property type="match status" value="1"/>
</dbReference>
<dbReference type="SMART" id="SM00826">
    <property type="entry name" value="PKS_DH"/>
    <property type="match status" value="1"/>
</dbReference>
<dbReference type="OrthoDB" id="329835at2759"/>
<dbReference type="Pfam" id="PF08240">
    <property type="entry name" value="ADH_N"/>
    <property type="match status" value="1"/>
</dbReference>
<dbReference type="SMART" id="SM00822">
    <property type="entry name" value="PKS_KR"/>
    <property type="match status" value="1"/>
</dbReference>
<dbReference type="CDD" id="cd00833">
    <property type="entry name" value="PKS"/>
    <property type="match status" value="1"/>
</dbReference>
<dbReference type="GO" id="GO:0031177">
    <property type="term" value="F:phosphopantetheine binding"/>
    <property type="evidence" value="ECO:0007669"/>
    <property type="project" value="InterPro"/>
</dbReference>
<evidence type="ECO:0000256" key="2">
    <source>
        <dbReference type="ARBA" id="ARBA00022553"/>
    </source>
</evidence>
<dbReference type="Gene3D" id="3.40.50.720">
    <property type="entry name" value="NAD(P)-binding Rossmann-like Domain"/>
    <property type="match status" value="2"/>
</dbReference>
<keyword evidence="3" id="KW-0808">Transferase</keyword>
<dbReference type="Pfam" id="PF14765">
    <property type="entry name" value="PS-DH"/>
    <property type="match status" value="1"/>
</dbReference>
<dbReference type="Pfam" id="PF08242">
    <property type="entry name" value="Methyltransf_12"/>
    <property type="match status" value="1"/>
</dbReference>
<dbReference type="InterPro" id="IPR018201">
    <property type="entry name" value="Ketoacyl_synth_AS"/>
</dbReference>
<dbReference type="Gene3D" id="3.40.47.10">
    <property type="match status" value="1"/>
</dbReference>
<evidence type="ECO:0000313" key="12">
    <source>
        <dbReference type="EMBL" id="KAH7232729.1"/>
    </source>
</evidence>
<keyword evidence="6" id="KW-0511">Multifunctional enzyme</keyword>
<dbReference type="InterPro" id="IPR009081">
    <property type="entry name" value="PP-bd_ACP"/>
</dbReference>
<evidence type="ECO:0008006" key="14">
    <source>
        <dbReference type="Google" id="ProtNLM"/>
    </source>
</evidence>
<keyword evidence="7" id="KW-0012">Acyltransferase</keyword>
<dbReference type="InterPro" id="IPR020841">
    <property type="entry name" value="PKS_Beta-ketoAc_synthase_dom"/>
</dbReference>
<dbReference type="PANTHER" id="PTHR43775">
    <property type="entry name" value="FATTY ACID SYNTHASE"/>
    <property type="match status" value="1"/>
</dbReference>
<evidence type="ECO:0000259" key="9">
    <source>
        <dbReference type="PROSITE" id="PS50075"/>
    </source>
</evidence>
<feature type="domain" description="Ketosynthase family 3 (KS3)" evidence="10">
    <location>
        <begin position="70"/>
        <end position="487"/>
    </location>
</feature>
<dbReference type="InterPro" id="IPR013968">
    <property type="entry name" value="PKS_KR"/>
</dbReference>
<evidence type="ECO:0000313" key="13">
    <source>
        <dbReference type="Proteomes" id="UP000736672"/>
    </source>
</evidence>
<dbReference type="GO" id="GO:0004312">
    <property type="term" value="F:fatty acid synthase activity"/>
    <property type="evidence" value="ECO:0007669"/>
    <property type="project" value="TreeGrafter"/>
</dbReference>